<comment type="caution">
    <text evidence="6">The sequence shown here is derived from an EMBL/GenBank/DDBJ whole genome shotgun (WGS) entry which is preliminary data.</text>
</comment>
<dbReference type="SUPFAM" id="SSF47874">
    <property type="entry name" value="Annexin"/>
    <property type="match status" value="1"/>
</dbReference>
<dbReference type="GO" id="GO:0005509">
    <property type="term" value="F:calcium ion binding"/>
    <property type="evidence" value="ECO:0007669"/>
    <property type="project" value="InterPro"/>
</dbReference>
<evidence type="ECO:0000256" key="4">
    <source>
        <dbReference type="RuleBase" id="RU003540"/>
    </source>
</evidence>
<dbReference type="GO" id="GO:0005544">
    <property type="term" value="F:calcium-dependent phospholipid binding"/>
    <property type="evidence" value="ECO:0007669"/>
    <property type="project" value="UniProtKB-KW"/>
</dbReference>
<dbReference type="InterPro" id="IPR001464">
    <property type="entry name" value="Annexin"/>
</dbReference>
<dbReference type="PROSITE" id="PS00223">
    <property type="entry name" value="ANNEXIN_1"/>
    <property type="match status" value="1"/>
</dbReference>
<dbReference type="FunFam" id="1.10.220.10:FF:000005">
    <property type="entry name" value="Annexin"/>
    <property type="match status" value="1"/>
</dbReference>
<dbReference type="PANTHER" id="PTHR10502:SF102">
    <property type="entry name" value="ANNEXIN B11"/>
    <property type="match status" value="1"/>
</dbReference>
<dbReference type="InterPro" id="IPR018252">
    <property type="entry name" value="Annexin_repeat_CS"/>
</dbReference>
<dbReference type="InterPro" id="IPR018502">
    <property type="entry name" value="Annexin_repeat"/>
</dbReference>
<feature type="compositionally biased region" description="Low complexity" evidence="5">
    <location>
        <begin position="153"/>
        <end position="162"/>
    </location>
</feature>
<dbReference type="InterPro" id="IPR037104">
    <property type="entry name" value="Annexin_sf"/>
</dbReference>
<dbReference type="Proteomes" id="UP000433876">
    <property type="component" value="Unassembled WGS sequence"/>
</dbReference>
<evidence type="ECO:0000256" key="1">
    <source>
        <dbReference type="ARBA" id="ARBA00007831"/>
    </source>
</evidence>
<keyword evidence="2 4" id="KW-0677">Repeat</keyword>
<gene>
    <name evidence="6" type="ORF">SMACR_07326</name>
</gene>
<evidence type="ECO:0000313" key="7">
    <source>
        <dbReference type="Proteomes" id="UP000433876"/>
    </source>
</evidence>
<dbReference type="PROSITE" id="PS51897">
    <property type="entry name" value="ANNEXIN_2"/>
    <property type="match status" value="4"/>
</dbReference>
<protein>
    <recommendedName>
        <fullName evidence="4">Annexin</fullName>
    </recommendedName>
</protein>
<feature type="region of interest" description="Disordered" evidence="5">
    <location>
        <begin position="109"/>
        <end position="259"/>
    </location>
</feature>
<dbReference type="SMART" id="SM00335">
    <property type="entry name" value="ANX"/>
    <property type="match status" value="4"/>
</dbReference>
<dbReference type="Pfam" id="PF00191">
    <property type="entry name" value="Annexin"/>
    <property type="match status" value="4"/>
</dbReference>
<dbReference type="InterPro" id="IPR009117">
    <property type="entry name" value="ANX14"/>
</dbReference>
<evidence type="ECO:0000256" key="3">
    <source>
        <dbReference type="ARBA" id="ARBA00023216"/>
    </source>
</evidence>
<evidence type="ECO:0000313" key="6">
    <source>
        <dbReference type="EMBL" id="KAA8628491.1"/>
    </source>
</evidence>
<comment type="domain">
    <text evidence="4">A pair of annexin repeats may form one binding site for calcium and phospholipid.</text>
</comment>
<dbReference type="GO" id="GO:0005886">
    <property type="term" value="C:plasma membrane"/>
    <property type="evidence" value="ECO:0007669"/>
    <property type="project" value="TreeGrafter"/>
</dbReference>
<reference evidence="6 7" key="1">
    <citation type="submission" date="2017-07" db="EMBL/GenBank/DDBJ databases">
        <title>Genome sequence of the Sordaria macrospora wild type strain R19027.</title>
        <authorList>
            <person name="Nowrousian M."/>
            <person name="Teichert I."/>
            <person name="Kueck U."/>
        </authorList>
    </citation>
    <scope>NUCLEOTIDE SEQUENCE [LARGE SCALE GENOMIC DNA]</scope>
    <source>
        <strain evidence="6 7">R19027</strain>
        <tissue evidence="6">Mycelium</tissue>
    </source>
</reference>
<evidence type="ECO:0000256" key="5">
    <source>
        <dbReference type="SAM" id="MobiDB-lite"/>
    </source>
</evidence>
<dbReference type="PANTHER" id="PTHR10502">
    <property type="entry name" value="ANNEXIN"/>
    <property type="match status" value="1"/>
</dbReference>
<keyword evidence="3 4" id="KW-0041">Annexin</keyword>
<proteinExistence type="inferred from homology"/>
<dbReference type="EMBL" id="NMPR01000180">
    <property type="protein sequence ID" value="KAA8628491.1"/>
    <property type="molecule type" value="Genomic_DNA"/>
</dbReference>
<organism evidence="6 7">
    <name type="scientific">Sordaria macrospora</name>
    <dbReference type="NCBI Taxonomy" id="5147"/>
    <lineage>
        <taxon>Eukaryota</taxon>
        <taxon>Fungi</taxon>
        <taxon>Dikarya</taxon>
        <taxon>Ascomycota</taxon>
        <taxon>Pezizomycotina</taxon>
        <taxon>Sordariomycetes</taxon>
        <taxon>Sordariomycetidae</taxon>
        <taxon>Sordariales</taxon>
        <taxon>Sordariaceae</taxon>
        <taxon>Sordaria</taxon>
    </lineage>
</organism>
<dbReference type="GO" id="GO:0001786">
    <property type="term" value="F:phosphatidylserine binding"/>
    <property type="evidence" value="ECO:0007669"/>
    <property type="project" value="TreeGrafter"/>
</dbReference>
<dbReference type="PRINTS" id="PR01813">
    <property type="entry name" value="ANNEXINFUNGI"/>
</dbReference>
<dbReference type="GO" id="GO:0005634">
    <property type="term" value="C:nucleus"/>
    <property type="evidence" value="ECO:0007669"/>
    <property type="project" value="TreeGrafter"/>
</dbReference>
<keyword evidence="4" id="KW-0111">Calcium/phospholipid-binding</keyword>
<sequence length="580" mass="64645">MTIARQAPVEFIDRTSTRLDKAPLCQTRFYFGCLSLINSSTLDYFFLLYCSNNHPSCSLLFTFSSYWLHTNPAPAFSTITSSRAKHRVTNRNIDHIIVLGAAPTMSYQGYPPASPYGQPPPPQGGGYYQQPPPQQHHQQSPYGAPPPHASYNAYQQPPQAYGQPPPGPPPGQYGAPPPQPYGAPAHSPPPGQYGAPPPPHAPYYPSGPPQAGYGAPPPHAGGYGQPPGPPPHQPYGAPPATPTTYPPQPYAVQYPPTPPSPGYGPAMSIPWNPDPDADRLRKAMKGWGTDEKELIRVLADKDPLQINLLREAFSKRHRRDLIADIKSETSSWFEEGLVMLARGPLLNDVHMLYNAMDGAGTNEDILNDILLRRSNADLKAIKAEFSRVFRRSLEEMVRGELSMKTERHFMIVLGATRAEDAAPVVKADIDRDVDDIYNATEGKIGTDEMRVCSILSLRNNNQIRAISYEYRQKYARDLDTVIQKQEFSGHMKDALLIQLRHGTDKYMLQARLLEDAMAGLGTKDRLLTSRLVRAHWDRENLRNVKNAYEQRYKTKLYKRVQGETSGDYQRLLVAICGEPI</sequence>
<dbReference type="VEuPathDB" id="FungiDB:SMAC_07326"/>
<dbReference type="GO" id="GO:0005737">
    <property type="term" value="C:cytoplasm"/>
    <property type="evidence" value="ECO:0007669"/>
    <property type="project" value="TreeGrafter"/>
</dbReference>
<feature type="compositionally biased region" description="Pro residues" evidence="5">
    <location>
        <begin position="112"/>
        <end position="123"/>
    </location>
</feature>
<dbReference type="GO" id="GO:0012506">
    <property type="term" value="C:vesicle membrane"/>
    <property type="evidence" value="ECO:0007669"/>
    <property type="project" value="TreeGrafter"/>
</dbReference>
<dbReference type="PRINTS" id="PR00196">
    <property type="entry name" value="ANNEXIN"/>
</dbReference>
<feature type="compositionally biased region" description="Pro residues" evidence="5">
    <location>
        <begin position="163"/>
        <end position="208"/>
    </location>
</feature>
<accession>A0A8S8ZIC3</accession>
<comment type="similarity">
    <text evidence="1 4">Belongs to the annexin family.</text>
</comment>
<evidence type="ECO:0000256" key="2">
    <source>
        <dbReference type="ARBA" id="ARBA00022737"/>
    </source>
</evidence>
<dbReference type="AlphaFoldDB" id="A0A8S8ZIC3"/>
<dbReference type="Gene3D" id="1.10.220.10">
    <property type="entry name" value="Annexin"/>
    <property type="match status" value="4"/>
</dbReference>
<name>A0A8S8ZIC3_SORMA</name>
<keyword evidence="4" id="KW-0106">Calcium</keyword>
<feature type="compositionally biased region" description="Pro residues" evidence="5">
    <location>
        <begin position="226"/>
        <end position="259"/>
    </location>
</feature>